<reference evidence="15 16" key="1">
    <citation type="submission" date="2017-05" db="EMBL/GenBank/DDBJ databases">
        <title>The Genome Sequence of Enterococcus mundtii 6B1_DIV0119.</title>
        <authorList>
            <consortium name="The Broad Institute Genomics Platform"/>
            <consortium name="The Broad Institute Genomic Center for Infectious Diseases"/>
            <person name="Earl A."/>
            <person name="Manson A."/>
            <person name="Schwartman J."/>
            <person name="Gilmore M."/>
            <person name="Abouelleil A."/>
            <person name="Cao P."/>
            <person name="Chapman S."/>
            <person name="Cusick C."/>
            <person name="Shea T."/>
            <person name="Young S."/>
            <person name="Neafsey D."/>
            <person name="Nusbaum C."/>
            <person name="Birren B."/>
        </authorList>
    </citation>
    <scope>NUCLEOTIDE SEQUENCE [LARGE SCALE GENOMIC DNA]</scope>
    <source>
        <strain evidence="15 16">6B1_DIV0119</strain>
    </source>
</reference>
<dbReference type="EC" id="2.5.1.17" evidence="3"/>
<dbReference type="NCBIfam" id="TIGR00636">
    <property type="entry name" value="PduO_Nterm"/>
    <property type="match status" value="1"/>
</dbReference>
<dbReference type="InterPro" id="IPR029499">
    <property type="entry name" value="PduO-typ"/>
</dbReference>
<evidence type="ECO:0000256" key="13">
    <source>
        <dbReference type="ARBA" id="ARBA00048692"/>
    </source>
</evidence>
<evidence type="ECO:0000256" key="11">
    <source>
        <dbReference type="ARBA" id="ARBA00033354"/>
    </source>
</evidence>
<protein>
    <recommendedName>
        <fullName evidence="4">Corrinoid adenosyltransferase</fullName>
        <ecNumber evidence="3">2.5.1.17</ecNumber>
    </recommendedName>
    <alternativeName>
        <fullName evidence="9">Cob(II)alamin adenosyltransferase</fullName>
    </alternativeName>
    <alternativeName>
        <fullName evidence="11">Cob(II)yrinic acid a,c-diamide adenosyltransferase</fullName>
    </alternativeName>
    <alternativeName>
        <fullName evidence="10">Cobinamide/cobalamin adenosyltransferase</fullName>
    </alternativeName>
</protein>
<evidence type="ECO:0000259" key="14">
    <source>
        <dbReference type="Pfam" id="PF01923"/>
    </source>
</evidence>
<dbReference type="Proteomes" id="UP000195024">
    <property type="component" value="Unassembled WGS sequence"/>
</dbReference>
<dbReference type="RefSeq" id="WP_086334718.1">
    <property type="nucleotide sequence ID" value="NZ_JAQLKJ010000066.1"/>
</dbReference>
<comment type="catalytic activity">
    <reaction evidence="12">
        <text>2 cob(II)yrinate a,c diamide + reduced [electron-transfer flavoprotein] + 2 ATP = 2 adenosylcob(III)yrinate a,c-diamide + 2 triphosphate + oxidized [electron-transfer flavoprotein] + 3 H(+)</text>
        <dbReference type="Rhea" id="RHEA:11528"/>
        <dbReference type="Rhea" id="RHEA-COMP:10685"/>
        <dbReference type="Rhea" id="RHEA-COMP:10686"/>
        <dbReference type="ChEBI" id="CHEBI:15378"/>
        <dbReference type="ChEBI" id="CHEBI:18036"/>
        <dbReference type="ChEBI" id="CHEBI:30616"/>
        <dbReference type="ChEBI" id="CHEBI:57692"/>
        <dbReference type="ChEBI" id="CHEBI:58307"/>
        <dbReference type="ChEBI" id="CHEBI:58503"/>
        <dbReference type="ChEBI" id="CHEBI:58537"/>
        <dbReference type="EC" id="2.5.1.17"/>
    </reaction>
</comment>
<keyword evidence="7" id="KW-0547">Nucleotide-binding</keyword>
<dbReference type="InterPro" id="IPR009221">
    <property type="entry name" value="PduO"/>
</dbReference>
<keyword evidence="6 15" id="KW-0808">Transferase</keyword>
<dbReference type="InterPro" id="IPR038084">
    <property type="entry name" value="PduO/GlcC-like_sf"/>
</dbReference>
<evidence type="ECO:0000256" key="10">
    <source>
        <dbReference type="ARBA" id="ARBA00033334"/>
    </source>
</evidence>
<dbReference type="GO" id="GO:0005524">
    <property type="term" value="F:ATP binding"/>
    <property type="evidence" value="ECO:0007669"/>
    <property type="project" value="UniProtKB-KW"/>
</dbReference>
<dbReference type="Gene3D" id="3.30.450.150">
    <property type="entry name" value="Haem-degrading domain"/>
    <property type="match status" value="1"/>
</dbReference>
<comment type="catalytic activity">
    <reaction evidence="13">
        <text>2 cob(II)alamin + reduced [electron-transfer flavoprotein] + 2 ATP = 2 adenosylcob(III)alamin + 2 triphosphate + oxidized [electron-transfer flavoprotein] + 3 H(+)</text>
        <dbReference type="Rhea" id="RHEA:28671"/>
        <dbReference type="Rhea" id="RHEA-COMP:10685"/>
        <dbReference type="Rhea" id="RHEA-COMP:10686"/>
        <dbReference type="ChEBI" id="CHEBI:15378"/>
        <dbReference type="ChEBI" id="CHEBI:16304"/>
        <dbReference type="ChEBI" id="CHEBI:18036"/>
        <dbReference type="ChEBI" id="CHEBI:18408"/>
        <dbReference type="ChEBI" id="CHEBI:30616"/>
        <dbReference type="ChEBI" id="CHEBI:57692"/>
        <dbReference type="ChEBI" id="CHEBI:58307"/>
        <dbReference type="EC" id="2.5.1.17"/>
    </reaction>
</comment>
<evidence type="ECO:0000256" key="9">
    <source>
        <dbReference type="ARBA" id="ARBA00031529"/>
    </source>
</evidence>
<dbReference type="PANTHER" id="PTHR12213:SF0">
    <property type="entry name" value="CORRINOID ADENOSYLTRANSFERASE MMAB"/>
    <property type="match status" value="1"/>
</dbReference>
<dbReference type="Pfam" id="PF01923">
    <property type="entry name" value="Cob_adeno_trans"/>
    <property type="match status" value="1"/>
</dbReference>
<gene>
    <name evidence="15" type="ORF">A5802_001133</name>
</gene>
<proteinExistence type="inferred from homology"/>
<keyword evidence="8" id="KW-0067">ATP-binding</keyword>
<dbReference type="SUPFAM" id="SSF143744">
    <property type="entry name" value="GlcG-like"/>
    <property type="match status" value="1"/>
</dbReference>
<name>A0A242L047_ENTMU</name>
<evidence type="ECO:0000313" key="16">
    <source>
        <dbReference type="Proteomes" id="UP000195024"/>
    </source>
</evidence>
<dbReference type="InterPro" id="IPR016030">
    <property type="entry name" value="CblAdoTrfase-like"/>
</dbReference>
<comment type="pathway">
    <text evidence="1">Cofactor biosynthesis; adenosylcobalamin biosynthesis; adenosylcobalamin from cob(II)yrinate a,c-diamide: step 2/7.</text>
</comment>
<sequence>MPIYTKTGDQGMTSLFDGTRVKKASLRVEVYGTFDECCAQISLAQKMLKNPESQQALDWVQNKLFQMNAELATATKKDKLAHKSDLISAEDIHQLEIWIDEKTAKLPEIHEFILPGKSLAGAQLHVARTVCRRGERVLDRFMENEEVRSELSKFANRLSDCLYSFAREADHEQEQEVLLNQIIRRYQERVQQPKIKLDFEEIVHACIDHANCLSVPVSIAIVDKNGALKQFYRMDDALIVSESMAIKKAYTTVSMKADTHELTELVQPNQPLFQLETLSDGKLVTFGGGFLLKDGQGNIVGGIGVSGGSPDQDRAIATKGIEKFKERA</sequence>
<evidence type="ECO:0000256" key="5">
    <source>
        <dbReference type="ARBA" id="ARBA00022573"/>
    </source>
</evidence>
<dbReference type="EMBL" id="NGMS01000001">
    <property type="protein sequence ID" value="OTP27398.1"/>
    <property type="molecule type" value="Genomic_DNA"/>
</dbReference>
<accession>A0A242L047</accession>
<dbReference type="PANTHER" id="PTHR12213">
    <property type="entry name" value="CORRINOID ADENOSYLTRANSFERASE"/>
    <property type="match status" value="1"/>
</dbReference>
<evidence type="ECO:0000256" key="12">
    <source>
        <dbReference type="ARBA" id="ARBA00048555"/>
    </source>
</evidence>
<dbReference type="InterPro" id="IPR036451">
    <property type="entry name" value="CblAdoTrfase-like_sf"/>
</dbReference>
<keyword evidence="5" id="KW-0169">Cobalamin biosynthesis</keyword>
<dbReference type="AlphaFoldDB" id="A0A242L047"/>
<evidence type="ECO:0000256" key="7">
    <source>
        <dbReference type="ARBA" id="ARBA00022741"/>
    </source>
</evidence>
<comment type="similarity">
    <text evidence="2">Belongs to the Cob(I)alamin adenosyltransferase family.</text>
</comment>
<dbReference type="GO" id="GO:0008817">
    <property type="term" value="F:corrinoid adenosyltransferase activity"/>
    <property type="evidence" value="ECO:0007669"/>
    <property type="project" value="UniProtKB-EC"/>
</dbReference>
<organism evidence="15 16">
    <name type="scientific">Enterococcus mundtii</name>
    <dbReference type="NCBI Taxonomy" id="53346"/>
    <lineage>
        <taxon>Bacteria</taxon>
        <taxon>Bacillati</taxon>
        <taxon>Bacillota</taxon>
        <taxon>Bacilli</taxon>
        <taxon>Lactobacillales</taxon>
        <taxon>Enterococcaceae</taxon>
        <taxon>Enterococcus</taxon>
    </lineage>
</organism>
<dbReference type="Pfam" id="PF03928">
    <property type="entry name" value="HbpS-like"/>
    <property type="match status" value="1"/>
</dbReference>
<evidence type="ECO:0000256" key="3">
    <source>
        <dbReference type="ARBA" id="ARBA00012454"/>
    </source>
</evidence>
<evidence type="ECO:0000256" key="1">
    <source>
        <dbReference type="ARBA" id="ARBA00005121"/>
    </source>
</evidence>
<dbReference type="GO" id="GO:0009236">
    <property type="term" value="P:cobalamin biosynthetic process"/>
    <property type="evidence" value="ECO:0007669"/>
    <property type="project" value="UniProtKB-KW"/>
</dbReference>
<dbReference type="InterPro" id="IPR005624">
    <property type="entry name" value="PduO/GlcC-like"/>
</dbReference>
<evidence type="ECO:0000313" key="15">
    <source>
        <dbReference type="EMBL" id="OTP27398.1"/>
    </source>
</evidence>
<feature type="domain" description="Cobalamin adenosyltransferase-like" evidence="14">
    <location>
        <begin position="3"/>
        <end position="168"/>
    </location>
</feature>
<evidence type="ECO:0000256" key="2">
    <source>
        <dbReference type="ARBA" id="ARBA00007487"/>
    </source>
</evidence>
<dbReference type="Gene3D" id="1.20.1200.10">
    <property type="entry name" value="Cobalamin adenosyltransferase-like"/>
    <property type="match status" value="1"/>
</dbReference>
<evidence type="ECO:0000256" key="4">
    <source>
        <dbReference type="ARBA" id="ARBA00020963"/>
    </source>
</evidence>
<evidence type="ECO:0000256" key="6">
    <source>
        <dbReference type="ARBA" id="ARBA00022679"/>
    </source>
</evidence>
<dbReference type="SUPFAM" id="SSF89028">
    <property type="entry name" value="Cobalamin adenosyltransferase-like"/>
    <property type="match status" value="1"/>
</dbReference>
<evidence type="ECO:0000256" key="8">
    <source>
        <dbReference type="ARBA" id="ARBA00022840"/>
    </source>
</evidence>
<dbReference type="PIRSF" id="PIRSF036411">
    <property type="entry name" value="ATR_PduO"/>
    <property type="match status" value="1"/>
</dbReference>
<comment type="caution">
    <text evidence="15">The sequence shown here is derived from an EMBL/GenBank/DDBJ whole genome shotgun (WGS) entry which is preliminary data.</text>
</comment>